<protein>
    <submittedName>
        <fullName evidence="2">Uncharacterized protein</fullName>
    </submittedName>
</protein>
<feature type="transmembrane region" description="Helical" evidence="1">
    <location>
        <begin position="340"/>
        <end position="358"/>
    </location>
</feature>
<feature type="transmembrane region" description="Helical" evidence="1">
    <location>
        <begin position="138"/>
        <end position="157"/>
    </location>
</feature>
<feature type="transmembrane region" description="Helical" evidence="1">
    <location>
        <begin position="164"/>
        <end position="186"/>
    </location>
</feature>
<feature type="transmembrane region" description="Helical" evidence="1">
    <location>
        <begin position="407"/>
        <end position="423"/>
    </location>
</feature>
<keyword evidence="1" id="KW-1133">Transmembrane helix</keyword>
<keyword evidence="3" id="KW-1185">Reference proteome</keyword>
<dbReference type="Proteomes" id="UP000009079">
    <property type="component" value="Chromosome"/>
</dbReference>
<dbReference type="KEGG" id="tsi:TSIB_1376"/>
<name>C6A482_THESM</name>
<dbReference type="AlphaFoldDB" id="C6A482"/>
<accession>C6A482</accession>
<keyword evidence="1" id="KW-0472">Membrane</keyword>
<gene>
    <name evidence="2" type="ordered locus">TSIB_1376</name>
</gene>
<dbReference type="eggNOG" id="arCOG05847">
    <property type="taxonomic scope" value="Archaea"/>
</dbReference>
<evidence type="ECO:0000313" key="2">
    <source>
        <dbReference type="EMBL" id="ACS90427.1"/>
    </source>
</evidence>
<feature type="transmembrane region" description="Helical" evidence="1">
    <location>
        <begin position="373"/>
        <end position="395"/>
    </location>
</feature>
<evidence type="ECO:0000313" key="3">
    <source>
        <dbReference type="Proteomes" id="UP000009079"/>
    </source>
</evidence>
<dbReference type="OrthoDB" id="103680at2157"/>
<reference evidence="2 3" key="1">
    <citation type="journal article" date="2009" name="Appl. Environ. Microbiol.">
        <title>Metabolic versatility and indigenous origin of the archaeon Thermococcus sibiricus, isolated from a siberian oil reservoir, as revealed by genome analysis.</title>
        <authorList>
            <person name="Mardanov A.V."/>
            <person name="Ravin N.V."/>
            <person name="Svetlitchnyi V.A."/>
            <person name="Beletsky A.V."/>
            <person name="Miroshnichenko M.L."/>
            <person name="Bonch-Osmolovskaya E.A."/>
            <person name="Skryabin K.G."/>
        </authorList>
    </citation>
    <scope>NUCLEOTIDE SEQUENCE [LARGE SCALE GENOMIC DNA]</scope>
    <source>
        <strain evidence="3">DSM 12597 / MM 739</strain>
    </source>
</reference>
<dbReference type="HOGENOM" id="CLU_595321_0_0_2"/>
<evidence type="ECO:0000256" key="1">
    <source>
        <dbReference type="SAM" id="Phobius"/>
    </source>
</evidence>
<keyword evidence="1" id="KW-0812">Transmembrane</keyword>
<organism evidence="2 3">
    <name type="scientific">Thermococcus sibiricus (strain DSM 12597 / MM 739)</name>
    <dbReference type="NCBI Taxonomy" id="604354"/>
    <lineage>
        <taxon>Archaea</taxon>
        <taxon>Methanobacteriati</taxon>
        <taxon>Methanobacteriota</taxon>
        <taxon>Thermococci</taxon>
        <taxon>Thermococcales</taxon>
        <taxon>Thermococcaceae</taxon>
        <taxon>Thermococcus</taxon>
    </lineage>
</organism>
<feature type="transmembrane region" description="Helical" evidence="1">
    <location>
        <begin position="306"/>
        <end position="333"/>
    </location>
</feature>
<feature type="transmembrane region" description="Helical" evidence="1">
    <location>
        <begin position="276"/>
        <end position="294"/>
    </location>
</feature>
<dbReference type="GeneID" id="8096378"/>
<dbReference type="EMBL" id="CP001463">
    <property type="protein sequence ID" value="ACS90427.1"/>
    <property type="molecule type" value="Genomic_DNA"/>
</dbReference>
<dbReference type="RefSeq" id="WP_015849645.1">
    <property type="nucleotide sequence ID" value="NC_012883.1"/>
</dbReference>
<feature type="transmembrane region" description="Helical" evidence="1">
    <location>
        <begin position="224"/>
        <end position="244"/>
    </location>
</feature>
<sequence>MKKILLILLMMLMFQPVLAAELDFYPNEKAFESFLDNGRSYHVLPGESEYSKAWAKYLDEKLSRFKEKGEDTIVLVGNVYENSKMMEFWHLTGLPYEASLKPSVIVLDNVVFFTGSEENMYLIERAFSQKYAFRTQEVYGSFLIGILLVILFTFIFSKNGVYTHFFYISTVALIVLWFFNSNLFMIDEGFLRSTFQDALLGKERTPLTWVFGLYFSIYSPSEEALFILHLFLLFLIATLLFFIAPKSYRELGFLVFGLTFASPTFRHSLENFNESLFEVFILVIVLGIILNAMFTEETTKSIKRTGVLSFITIFGALIRPYFVLIPFFMFLAFPTKSMRNYLYLGLTVIGLLVGSLYFKIPFPKWPLDANFDYLILFVKEAFIQLILIIYVVFNFKTLIMRMRGGKALLFYLFLSLLVLLPVIPEIFPALILVSSGLVVRLILLFQASSLGGEANLQEL</sequence>
<proteinExistence type="predicted"/>